<dbReference type="EMBL" id="MUGX01000011">
    <property type="protein sequence ID" value="OXA88177.1"/>
    <property type="molecule type" value="Genomic_DNA"/>
</dbReference>
<gene>
    <name evidence="2" type="ORF">B0A73_10430</name>
    <name evidence="1" type="ORF">IW18_02565</name>
</gene>
<dbReference type="EMBL" id="JPRK01000003">
    <property type="protein sequence ID" value="KIO54358.1"/>
    <property type="molecule type" value="Genomic_DNA"/>
</dbReference>
<evidence type="ECO:0000313" key="3">
    <source>
        <dbReference type="Proteomes" id="UP000032061"/>
    </source>
</evidence>
<comment type="caution">
    <text evidence="1">The sequence shown here is derived from an EMBL/GenBank/DDBJ whole genome shotgun (WGS) entry which is preliminary data.</text>
</comment>
<proteinExistence type="predicted"/>
<organism evidence="1 3">
    <name type="scientific">Flavobacterium hibernum</name>
    <dbReference type="NCBI Taxonomy" id="37752"/>
    <lineage>
        <taxon>Bacteria</taxon>
        <taxon>Pseudomonadati</taxon>
        <taxon>Bacteroidota</taxon>
        <taxon>Flavobacteriia</taxon>
        <taxon>Flavobacteriales</taxon>
        <taxon>Flavobacteriaceae</taxon>
        <taxon>Flavobacterium</taxon>
    </lineage>
</organism>
<reference evidence="1 3" key="1">
    <citation type="submission" date="2015-01" db="EMBL/GenBank/DDBJ databases">
        <title>Genome of Flavobacterium hibernum DSM 12611.</title>
        <authorList>
            <person name="Stropko S.J."/>
            <person name="Pipes S.E."/>
            <person name="Newman J.D."/>
        </authorList>
    </citation>
    <scope>NUCLEOTIDE SEQUENCE [LARGE SCALE GENOMIC DNA]</scope>
    <source>
        <strain evidence="1 3">DSM 12611</strain>
    </source>
</reference>
<dbReference type="Proteomes" id="UP000198302">
    <property type="component" value="Unassembled WGS sequence"/>
</dbReference>
<evidence type="ECO:0000313" key="4">
    <source>
        <dbReference type="Proteomes" id="UP000198302"/>
    </source>
</evidence>
<dbReference type="AlphaFoldDB" id="A0A0D0EZ69"/>
<sequence>MTGENYSKIENGIKNNAEIILAVRHGLGDIIEGTRFQPYILGNDSYQYSFVWGFLPDFNLYYKFMLDNIITVKNTEIEYFVREDACYQHAIEEEQFAILKNFQNI</sequence>
<accession>A0A0D0EZ69</accession>
<dbReference type="Proteomes" id="UP000032061">
    <property type="component" value="Unassembled WGS sequence"/>
</dbReference>
<keyword evidence="4" id="KW-1185">Reference proteome</keyword>
<name>A0A0D0EZ69_9FLAO</name>
<dbReference type="OrthoDB" id="1495587at2"/>
<evidence type="ECO:0000313" key="1">
    <source>
        <dbReference type="EMBL" id="KIO54358.1"/>
    </source>
</evidence>
<protein>
    <submittedName>
        <fullName evidence="1">Uncharacterized protein</fullName>
    </submittedName>
</protein>
<evidence type="ECO:0000313" key="2">
    <source>
        <dbReference type="EMBL" id="OXA88177.1"/>
    </source>
</evidence>
<dbReference type="RefSeq" id="WP_041516027.1">
    <property type="nucleotide sequence ID" value="NZ_JPRK01000003.1"/>
</dbReference>
<reference evidence="2 4" key="2">
    <citation type="submission" date="2016-11" db="EMBL/GenBank/DDBJ databases">
        <title>Whole genomes of Flavobacteriaceae.</title>
        <authorList>
            <person name="Stine C."/>
            <person name="Li C."/>
            <person name="Tadesse D."/>
        </authorList>
    </citation>
    <scope>NUCLEOTIDE SEQUENCE [LARGE SCALE GENOMIC DNA]</scope>
    <source>
        <strain evidence="2 4">ATCC 51468</strain>
    </source>
</reference>
<dbReference type="STRING" id="37752.IW18_02565"/>